<reference evidence="1" key="1">
    <citation type="submission" date="2021-03" db="EMBL/GenBank/DDBJ databases">
        <title>Draft genome sequence of rust myrtle Austropuccinia psidii MF-1, a brazilian biotype.</title>
        <authorList>
            <person name="Quecine M.C."/>
            <person name="Pachon D.M.R."/>
            <person name="Bonatelli M.L."/>
            <person name="Correr F.H."/>
            <person name="Franceschini L.M."/>
            <person name="Leite T.F."/>
            <person name="Margarido G.R.A."/>
            <person name="Almeida C.A."/>
            <person name="Ferrarezi J.A."/>
            <person name="Labate C.A."/>
        </authorList>
    </citation>
    <scope>NUCLEOTIDE SEQUENCE</scope>
    <source>
        <strain evidence="1">MF-1</strain>
    </source>
</reference>
<dbReference type="Proteomes" id="UP000765509">
    <property type="component" value="Unassembled WGS sequence"/>
</dbReference>
<organism evidence="1 2">
    <name type="scientific">Austropuccinia psidii MF-1</name>
    <dbReference type="NCBI Taxonomy" id="1389203"/>
    <lineage>
        <taxon>Eukaryota</taxon>
        <taxon>Fungi</taxon>
        <taxon>Dikarya</taxon>
        <taxon>Basidiomycota</taxon>
        <taxon>Pucciniomycotina</taxon>
        <taxon>Pucciniomycetes</taxon>
        <taxon>Pucciniales</taxon>
        <taxon>Sphaerophragmiaceae</taxon>
        <taxon>Austropuccinia</taxon>
    </lineage>
</organism>
<dbReference type="EMBL" id="AVOT02071028">
    <property type="protein sequence ID" value="MBW0561436.1"/>
    <property type="molecule type" value="Genomic_DNA"/>
</dbReference>
<name>A0A9Q3JGL2_9BASI</name>
<gene>
    <name evidence="1" type="ORF">O181_101151</name>
</gene>
<evidence type="ECO:0000313" key="1">
    <source>
        <dbReference type="EMBL" id="MBW0561436.1"/>
    </source>
</evidence>
<dbReference type="AlphaFoldDB" id="A0A9Q3JGL2"/>
<keyword evidence="2" id="KW-1185">Reference proteome</keyword>
<proteinExistence type="predicted"/>
<evidence type="ECO:0000313" key="2">
    <source>
        <dbReference type="Proteomes" id="UP000765509"/>
    </source>
</evidence>
<protein>
    <submittedName>
        <fullName evidence="1">Uncharacterized protein</fullName>
    </submittedName>
</protein>
<accession>A0A9Q3JGL2</accession>
<comment type="caution">
    <text evidence="1">The sequence shown here is derived from an EMBL/GenBank/DDBJ whole genome shotgun (WGS) entry which is preliminary data.</text>
</comment>
<sequence>MNFQKPIKQDEVQPSKFFAFKVESFSSFIDSIQKALWKDPQYRSTLEGLGKGKSVTDYSLAPSSQLLLFKNWVVVPNDPTIKLSIIKNCQDYPLAGHPGQETTLKLVK</sequence>
<dbReference type="OrthoDB" id="3256826at2759"/>